<name>A0ACA9MAM0_9GLOM</name>
<gene>
    <name evidence="1" type="ORF">SCALOS_LOCUS6068</name>
</gene>
<organism evidence="1 2">
    <name type="scientific">Scutellospora calospora</name>
    <dbReference type="NCBI Taxonomy" id="85575"/>
    <lineage>
        <taxon>Eukaryota</taxon>
        <taxon>Fungi</taxon>
        <taxon>Fungi incertae sedis</taxon>
        <taxon>Mucoromycota</taxon>
        <taxon>Glomeromycotina</taxon>
        <taxon>Glomeromycetes</taxon>
        <taxon>Diversisporales</taxon>
        <taxon>Gigasporaceae</taxon>
        <taxon>Scutellospora</taxon>
    </lineage>
</organism>
<protein>
    <submittedName>
        <fullName evidence="1">1253_t:CDS:1</fullName>
    </submittedName>
</protein>
<comment type="caution">
    <text evidence="1">The sequence shown here is derived from an EMBL/GenBank/DDBJ whole genome shotgun (WGS) entry which is preliminary data.</text>
</comment>
<dbReference type="Proteomes" id="UP000789860">
    <property type="component" value="Unassembled WGS sequence"/>
</dbReference>
<feature type="non-terminal residue" evidence="1">
    <location>
        <position position="42"/>
    </location>
</feature>
<keyword evidence="2" id="KW-1185">Reference proteome</keyword>
<accession>A0ACA9MAM0</accession>
<evidence type="ECO:0000313" key="2">
    <source>
        <dbReference type="Proteomes" id="UP000789860"/>
    </source>
</evidence>
<reference evidence="1" key="1">
    <citation type="submission" date="2021-06" db="EMBL/GenBank/DDBJ databases">
        <authorList>
            <person name="Kallberg Y."/>
            <person name="Tangrot J."/>
            <person name="Rosling A."/>
        </authorList>
    </citation>
    <scope>NUCLEOTIDE SEQUENCE</scope>
    <source>
        <strain evidence="1">AU212A</strain>
    </source>
</reference>
<proteinExistence type="predicted"/>
<dbReference type="EMBL" id="CAJVPM010010918">
    <property type="protein sequence ID" value="CAG8577288.1"/>
    <property type="molecule type" value="Genomic_DNA"/>
</dbReference>
<evidence type="ECO:0000313" key="1">
    <source>
        <dbReference type="EMBL" id="CAG8577288.1"/>
    </source>
</evidence>
<sequence length="42" mass="5123">MLKQLYECGYLQTTSKNYKNITNQFWNAFQDVLDSNIYRVDR</sequence>